<evidence type="ECO:0000313" key="6">
    <source>
        <dbReference type="EMBL" id="KAK7232212.1"/>
    </source>
</evidence>
<evidence type="ECO:0000256" key="1">
    <source>
        <dbReference type="ARBA" id="ARBA00022603"/>
    </source>
</evidence>
<sequence length="333" mass="35387">MGRTSRDKRDIYYRLAKTSNYRARAAFKLLQLDATLGILSTATTHDRLRVADLCAAPGGWSQVVAERRPGARVVAVDLKPMAPIAGVEMVLGDITAAATAREVVVLCDGAPDVIGLNDVDEHLQNELVRKAWSMAEAILARGGRRGRETRDATPTRAARGREARAASGRREPPFLGGCFVSKVYRGRDATALLESLRKHFRSVFVAKPRCSRSASPEAFVVCRGFGEAPGDAEKPVPFVACGGDDAFDADASFPLDLPTAAAYEFRGPVQMPIRPPHEDAGAGPPPPPAFAAATAAASTTAPEGFRYDGDVRPARGDAPPPATDAASLRAWVS</sequence>
<dbReference type="HAMAP" id="MF_01547">
    <property type="entry name" value="RNA_methyltr_E"/>
    <property type="match status" value="1"/>
</dbReference>
<keyword evidence="7" id="KW-1185">Reference proteome</keyword>
<name>A0ABR1FJW0_AURAN</name>
<feature type="compositionally biased region" description="Low complexity" evidence="4">
    <location>
        <begin position="290"/>
        <end position="302"/>
    </location>
</feature>
<accession>A0ABR1FJW0</accession>
<dbReference type="GO" id="GO:0008168">
    <property type="term" value="F:methyltransferase activity"/>
    <property type="evidence" value="ECO:0007669"/>
    <property type="project" value="UniProtKB-KW"/>
</dbReference>
<dbReference type="InterPro" id="IPR050082">
    <property type="entry name" value="RNA_methyltr_RlmE"/>
</dbReference>
<feature type="domain" description="Ribosomal RNA methyltransferase FtsJ" evidence="5">
    <location>
        <begin position="21"/>
        <end position="225"/>
    </location>
</feature>
<reference evidence="6 7" key="1">
    <citation type="submission" date="2024-03" db="EMBL/GenBank/DDBJ databases">
        <title>Aureococcus anophagefferens CCMP1851 and Kratosvirus quantuckense: Draft genome of a second virus-susceptible host strain in the model system.</title>
        <authorList>
            <person name="Chase E."/>
            <person name="Truchon A.R."/>
            <person name="Schepens W."/>
            <person name="Wilhelm S.W."/>
        </authorList>
    </citation>
    <scope>NUCLEOTIDE SEQUENCE [LARGE SCALE GENOMIC DNA]</scope>
    <source>
        <strain evidence="6 7">CCMP1851</strain>
    </source>
</reference>
<comment type="caution">
    <text evidence="6">The sequence shown here is derived from an EMBL/GenBank/DDBJ whole genome shotgun (WGS) entry which is preliminary data.</text>
</comment>
<keyword evidence="3" id="KW-0949">S-adenosyl-L-methionine</keyword>
<evidence type="ECO:0000259" key="5">
    <source>
        <dbReference type="Pfam" id="PF01728"/>
    </source>
</evidence>
<evidence type="ECO:0000256" key="4">
    <source>
        <dbReference type="SAM" id="MobiDB-lite"/>
    </source>
</evidence>
<feature type="region of interest" description="Disordered" evidence="4">
    <location>
        <begin position="143"/>
        <end position="169"/>
    </location>
</feature>
<proteinExistence type="inferred from homology"/>
<feature type="compositionally biased region" description="Basic and acidic residues" evidence="4">
    <location>
        <begin position="305"/>
        <end position="315"/>
    </location>
</feature>
<gene>
    <name evidence="6" type="ORF">SO694_00030154</name>
</gene>
<protein>
    <submittedName>
        <fullName evidence="6">tRNA methyltransferase</fullName>
    </submittedName>
</protein>
<dbReference type="GO" id="GO:0032259">
    <property type="term" value="P:methylation"/>
    <property type="evidence" value="ECO:0007669"/>
    <property type="project" value="UniProtKB-KW"/>
</dbReference>
<dbReference type="EMBL" id="JBBJCI010000370">
    <property type="protein sequence ID" value="KAK7232212.1"/>
    <property type="molecule type" value="Genomic_DNA"/>
</dbReference>
<dbReference type="Gene3D" id="3.40.50.150">
    <property type="entry name" value="Vaccinia Virus protein VP39"/>
    <property type="match status" value="1"/>
</dbReference>
<dbReference type="PANTHER" id="PTHR10920">
    <property type="entry name" value="RIBOSOMAL RNA METHYLTRANSFERASE"/>
    <property type="match status" value="1"/>
</dbReference>
<organism evidence="6 7">
    <name type="scientific">Aureococcus anophagefferens</name>
    <name type="common">Harmful bloom alga</name>
    <dbReference type="NCBI Taxonomy" id="44056"/>
    <lineage>
        <taxon>Eukaryota</taxon>
        <taxon>Sar</taxon>
        <taxon>Stramenopiles</taxon>
        <taxon>Ochrophyta</taxon>
        <taxon>Pelagophyceae</taxon>
        <taxon>Pelagomonadales</taxon>
        <taxon>Pelagomonadaceae</taxon>
        <taxon>Aureococcus</taxon>
    </lineage>
</organism>
<evidence type="ECO:0000256" key="2">
    <source>
        <dbReference type="ARBA" id="ARBA00022679"/>
    </source>
</evidence>
<feature type="region of interest" description="Disordered" evidence="4">
    <location>
        <begin position="272"/>
        <end position="333"/>
    </location>
</feature>
<keyword evidence="1 6" id="KW-0489">Methyltransferase</keyword>
<dbReference type="Proteomes" id="UP001363151">
    <property type="component" value="Unassembled WGS sequence"/>
</dbReference>
<dbReference type="InterPro" id="IPR029063">
    <property type="entry name" value="SAM-dependent_MTases_sf"/>
</dbReference>
<dbReference type="PANTHER" id="PTHR10920:SF12">
    <property type="entry name" value="TRNA (CYTIDINE(32)_GUANOSINE(34)-2'-O)-METHYLTRANSFERASE-RELATED"/>
    <property type="match status" value="1"/>
</dbReference>
<keyword evidence="2" id="KW-0808">Transferase</keyword>
<evidence type="ECO:0000256" key="3">
    <source>
        <dbReference type="ARBA" id="ARBA00022691"/>
    </source>
</evidence>
<dbReference type="Pfam" id="PF01728">
    <property type="entry name" value="FtsJ"/>
    <property type="match status" value="1"/>
</dbReference>
<feature type="compositionally biased region" description="Basic and acidic residues" evidence="4">
    <location>
        <begin position="145"/>
        <end position="169"/>
    </location>
</feature>
<dbReference type="InterPro" id="IPR015507">
    <property type="entry name" value="rRNA-MeTfrase_E"/>
</dbReference>
<evidence type="ECO:0000313" key="7">
    <source>
        <dbReference type="Proteomes" id="UP001363151"/>
    </source>
</evidence>
<dbReference type="SUPFAM" id="SSF53335">
    <property type="entry name" value="S-adenosyl-L-methionine-dependent methyltransferases"/>
    <property type="match status" value="1"/>
</dbReference>
<dbReference type="InterPro" id="IPR002877">
    <property type="entry name" value="RNA_MeTrfase_FtsJ_dom"/>
</dbReference>
<dbReference type="CDD" id="cd02440">
    <property type="entry name" value="AdoMet_MTases"/>
    <property type="match status" value="1"/>
</dbReference>